<gene>
    <name evidence="1" type="ORF">AVDCRST_MAG27-4534</name>
</gene>
<dbReference type="EMBL" id="CADCTD010000189">
    <property type="protein sequence ID" value="CAA9289287.1"/>
    <property type="molecule type" value="Genomic_DNA"/>
</dbReference>
<accession>A0A6J4JWA4</accession>
<sequence>MRKPAAYLNVHEELPLTYHGRGGKLSTYRIASARESVAERVAEATDQPAVREWYETVFLNWLKRDGWRREAGSLGWDAGPGVGDTLEDMVSDYFGDMLFEAVDDDAPDAARYGGDRGLFLRDLLSRLPPHAAESAVLLPVGFGMVYDAWGLHEVTACLVDLAQNGRALGRLSVRDAALQTRAWRKRRARAEGNDAEGEDVRTVMRFPDGFRVVRLLTPKALDRESAICGHCVGEGGYDRDLRAEHARVYSLRDGENTPHATVAARDGDVVEVRGFGNGPVPATLRQRVKDFLLAARLRLCGDHDKLGLPSGIFEDG</sequence>
<evidence type="ECO:0000313" key="1">
    <source>
        <dbReference type="EMBL" id="CAA9289287.1"/>
    </source>
</evidence>
<proteinExistence type="predicted"/>
<protein>
    <submittedName>
        <fullName evidence="1">Uncharacterized protein</fullName>
    </submittedName>
</protein>
<dbReference type="AlphaFoldDB" id="A0A6J4JWA4"/>
<organism evidence="1">
    <name type="scientific">uncultured Craurococcus sp</name>
    <dbReference type="NCBI Taxonomy" id="1135998"/>
    <lineage>
        <taxon>Bacteria</taxon>
        <taxon>Pseudomonadati</taxon>
        <taxon>Pseudomonadota</taxon>
        <taxon>Alphaproteobacteria</taxon>
        <taxon>Acetobacterales</taxon>
        <taxon>Acetobacteraceae</taxon>
        <taxon>Craurococcus</taxon>
        <taxon>environmental samples</taxon>
    </lineage>
</organism>
<reference evidence="1" key="1">
    <citation type="submission" date="2020-02" db="EMBL/GenBank/DDBJ databases">
        <authorList>
            <person name="Meier V. D."/>
        </authorList>
    </citation>
    <scope>NUCLEOTIDE SEQUENCE</scope>
    <source>
        <strain evidence="1">AVDCRST_MAG27</strain>
    </source>
</reference>
<name>A0A6J4JWA4_9PROT</name>